<dbReference type="EMBL" id="JACSRA010000002">
    <property type="protein sequence ID" value="MBD7910017.1"/>
    <property type="molecule type" value="Genomic_DNA"/>
</dbReference>
<feature type="transmembrane region" description="Helical" evidence="1">
    <location>
        <begin position="36"/>
        <end position="54"/>
    </location>
</feature>
<keyword evidence="1" id="KW-1133">Transmembrane helix</keyword>
<dbReference type="NCBIfam" id="TIGR02896">
    <property type="entry name" value="spore_III_AF"/>
    <property type="match status" value="1"/>
</dbReference>
<proteinExistence type="predicted"/>
<reference evidence="2 3" key="1">
    <citation type="submission" date="2020-08" db="EMBL/GenBank/DDBJ databases">
        <title>A Genomic Blueprint of the Chicken Gut Microbiome.</title>
        <authorList>
            <person name="Gilroy R."/>
            <person name="Ravi A."/>
            <person name="Getino M."/>
            <person name="Pursley I."/>
            <person name="Horton D.L."/>
            <person name="Alikhan N.-F."/>
            <person name="Baker D."/>
            <person name="Gharbi K."/>
            <person name="Hall N."/>
            <person name="Watson M."/>
            <person name="Adriaenssens E.M."/>
            <person name="Foster-Nyarko E."/>
            <person name="Jarju S."/>
            <person name="Secka A."/>
            <person name="Antonio M."/>
            <person name="Oren A."/>
            <person name="Chaudhuri R."/>
            <person name="La Ragione R.M."/>
            <person name="Hildebrand F."/>
            <person name="Pallen M.J."/>
        </authorList>
    </citation>
    <scope>NUCLEOTIDE SEQUENCE [LARGE SCALE GENOMIC DNA]</scope>
    <source>
        <strain evidence="2 3">Sa3CVN1</strain>
    </source>
</reference>
<keyword evidence="3" id="KW-1185">Reference proteome</keyword>
<dbReference type="InterPro" id="IPR014245">
    <property type="entry name" value="Spore_III_AF"/>
</dbReference>
<protein>
    <submittedName>
        <fullName evidence="2">Stage III sporulation protein AF</fullName>
    </submittedName>
</protein>
<evidence type="ECO:0000256" key="1">
    <source>
        <dbReference type="SAM" id="Phobius"/>
    </source>
</evidence>
<accession>A0ABR8PPC5</accession>
<sequence length="188" mass="21909">MELIKNFVVTLVTTLIFITAIELIGPDNSMKKYLKFVLGLILIAVILNPIINFFSKGETVLTEVIGKYSKEVTKDINDKKKTEDNNKIREESFKNNFNRNCESLLNKEFNNFNFVSAVECKVDFTDVNFKIIKLRIGVQKKGIKKVEKVELGKEHKEEKSEDNTQKEIKRFLSKELDLEEDKIEVHYR</sequence>
<evidence type="ECO:0000313" key="3">
    <source>
        <dbReference type="Proteomes" id="UP000627781"/>
    </source>
</evidence>
<gene>
    <name evidence="2" type="primary">spoIIIAF</name>
    <name evidence="2" type="ORF">H9661_01495</name>
</gene>
<dbReference type="Proteomes" id="UP000627781">
    <property type="component" value="Unassembled WGS sequence"/>
</dbReference>
<comment type="caution">
    <text evidence="2">The sequence shown here is derived from an EMBL/GenBank/DDBJ whole genome shotgun (WGS) entry which is preliminary data.</text>
</comment>
<dbReference type="RefSeq" id="WP_143314342.1">
    <property type="nucleotide sequence ID" value="NZ_JACSRA010000002.1"/>
</dbReference>
<dbReference type="Pfam" id="PF09581">
    <property type="entry name" value="Spore_III_AF"/>
    <property type="match status" value="1"/>
</dbReference>
<feature type="transmembrane region" description="Helical" evidence="1">
    <location>
        <begin position="6"/>
        <end position="24"/>
    </location>
</feature>
<keyword evidence="1" id="KW-0812">Transmembrane</keyword>
<evidence type="ECO:0000313" key="2">
    <source>
        <dbReference type="EMBL" id="MBD7910017.1"/>
    </source>
</evidence>
<organism evidence="2 3">
    <name type="scientific">Clostridium cibarium</name>
    <dbReference type="NCBI Taxonomy" id="2762247"/>
    <lineage>
        <taxon>Bacteria</taxon>
        <taxon>Bacillati</taxon>
        <taxon>Bacillota</taxon>
        <taxon>Clostridia</taxon>
        <taxon>Eubacteriales</taxon>
        <taxon>Clostridiaceae</taxon>
        <taxon>Clostridium</taxon>
    </lineage>
</organism>
<name>A0ABR8PPC5_9CLOT</name>
<keyword evidence="1" id="KW-0472">Membrane</keyword>